<dbReference type="AlphaFoldDB" id="A0A381V320"/>
<organism evidence="1">
    <name type="scientific">marine metagenome</name>
    <dbReference type="NCBI Taxonomy" id="408172"/>
    <lineage>
        <taxon>unclassified sequences</taxon>
        <taxon>metagenomes</taxon>
        <taxon>ecological metagenomes</taxon>
    </lineage>
</organism>
<gene>
    <name evidence="1" type="ORF">METZ01_LOCUS87643</name>
</gene>
<proteinExistence type="predicted"/>
<dbReference type="EMBL" id="UINC01007725">
    <property type="protein sequence ID" value="SVA34789.1"/>
    <property type="molecule type" value="Genomic_DNA"/>
</dbReference>
<name>A0A381V320_9ZZZZ</name>
<accession>A0A381V320</accession>
<sequence length="30" mass="3094">MNAIDSNYIAVEISGSVDVTIGAGKIQINT</sequence>
<reference evidence="1" key="1">
    <citation type="submission" date="2018-05" db="EMBL/GenBank/DDBJ databases">
        <authorList>
            <person name="Lanie J.A."/>
            <person name="Ng W.-L."/>
            <person name="Kazmierczak K.M."/>
            <person name="Andrzejewski T.M."/>
            <person name="Davidsen T.M."/>
            <person name="Wayne K.J."/>
            <person name="Tettelin H."/>
            <person name="Glass J.I."/>
            <person name="Rusch D."/>
            <person name="Podicherti R."/>
            <person name="Tsui H.-C.T."/>
            <person name="Winkler M.E."/>
        </authorList>
    </citation>
    <scope>NUCLEOTIDE SEQUENCE</scope>
</reference>
<evidence type="ECO:0000313" key="1">
    <source>
        <dbReference type="EMBL" id="SVA34789.1"/>
    </source>
</evidence>
<protein>
    <submittedName>
        <fullName evidence="1">Uncharacterized protein</fullName>
    </submittedName>
</protein>